<keyword evidence="5" id="KW-1185">Reference proteome</keyword>
<dbReference type="PANTHER" id="PTHR10336:SF101">
    <property type="entry name" value="PHOSPHOINOSITIDE PHOSPHOLIPASE C 6"/>
    <property type="match status" value="1"/>
</dbReference>
<keyword evidence="2" id="KW-0442">Lipid degradation</keyword>
<comment type="catalytic activity">
    <reaction evidence="2">
        <text>a 1,2-diacyl-sn-glycero-3-phospho-(1D-myo-inositol-4,5-bisphosphate) + H2O = 1D-myo-inositol 1,4,5-trisphosphate + a 1,2-diacyl-sn-glycerol + H(+)</text>
        <dbReference type="Rhea" id="RHEA:33179"/>
        <dbReference type="ChEBI" id="CHEBI:15377"/>
        <dbReference type="ChEBI" id="CHEBI:15378"/>
        <dbReference type="ChEBI" id="CHEBI:17815"/>
        <dbReference type="ChEBI" id="CHEBI:58456"/>
        <dbReference type="ChEBI" id="CHEBI:203600"/>
        <dbReference type="EC" id="3.1.4.11"/>
    </reaction>
</comment>
<dbReference type="Proteomes" id="UP001415857">
    <property type="component" value="Unassembled WGS sequence"/>
</dbReference>
<dbReference type="GO" id="GO:0005886">
    <property type="term" value="C:plasma membrane"/>
    <property type="evidence" value="ECO:0007669"/>
    <property type="project" value="UniProtKB-SubCell"/>
</dbReference>
<dbReference type="PRINTS" id="PR00390">
    <property type="entry name" value="PHPHLIPASEC"/>
</dbReference>
<dbReference type="Gene3D" id="3.20.20.190">
    <property type="entry name" value="Phosphatidylinositol (PI) phosphodiesterase"/>
    <property type="match status" value="1"/>
</dbReference>
<proteinExistence type="predicted"/>
<dbReference type="PANTHER" id="PTHR10336">
    <property type="entry name" value="PHOSPHOINOSITIDE-SPECIFIC PHOSPHOLIPASE C FAMILY PROTEIN"/>
    <property type="match status" value="1"/>
</dbReference>
<keyword evidence="2" id="KW-0443">Lipid metabolism</keyword>
<evidence type="ECO:0000256" key="1">
    <source>
        <dbReference type="ARBA" id="ARBA00004202"/>
    </source>
</evidence>
<reference evidence="4 5" key="1">
    <citation type="journal article" date="2024" name="Plant J.">
        <title>Genome sequences and population genomics reveal climatic adaptation and genomic divergence between two closely related sweetgum species.</title>
        <authorList>
            <person name="Xu W.Q."/>
            <person name="Ren C.Q."/>
            <person name="Zhang X.Y."/>
            <person name="Comes H.P."/>
            <person name="Liu X.H."/>
            <person name="Li Y.G."/>
            <person name="Kettle C.J."/>
            <person name="Jalonen R."/>
            <person name="Gaisberger H."/>
            <person name="Ma Y.Z."/>
            <person name="Qiu Y.X."/>
        </authorList>
    </citation>
    <scope>NUCLEOTIDE SEQUENCE [LARGE SCALE GENOMIC DNA]</scope>
    <source>
        <strain evidence="4">Hangzhou</strain>
    </source>
</reference>
<dbReference type="InterPro" id="IPR001192">
    <property type="entry name" value="PI-PLC_fam"/>
</dbReference>
<evidence type="ECO:0000256" key="2">
    <source>
        <dbReference type="RuleBase" id="RU361133"/>
    </source>
</evidence>
<gene>
    <name evidence="4" type="ORF">L1049_012251</name>
</gene>
<dbReference type="InterPro" id="IPR017946">
    <property type="entry name" value="PLC-like_Pdiesterase_TIM-brl"/>
</dbReference>
<dbReference type="GO" id="GO:0016042">
    <property type="term" value="P:lipid catabolic process"/>
    <property type="evidence" value="ECO:0007669"/>
    <property type="project" value="UniProtKB-KW"/>
</dbReference>
<protein>
    <recommendedName>
        <fullName evidence="2">Phosphoinositide phospholipase C</fullName>
        <ecNumber evidence="2">3.1.4.11</ecNumber>
    </recommendedName>
</protein>
<dbReference type="EC" id="3.1.4.11" evidence="2"/>
<dbReference type="PROSITE" id="PS50007">
    <property type="entry name" value="PIPLC_X_DOMAIN"/>
    <property type="match status" value="1"/>
</dbReference>
<sequence length="231" mass="26589">MFMFFNRKFKINEVEPPVDVKEAFVRYSEGGGGGGGGGDGDSTHLSPYQLHQFLVEFQGEERCTVSDAERIVEQVLHRRHHFTHYARRGLTLDDFFHYLFFDDLNGPIKSQVHHDMTAPLPHYFIYTGHNSYLTGNQLSSDCSDVPIIKALQRGVRVIELDLWPDSTKDDIEVIHGRYELIPNPSLLRRQSPSYVFMCCGCAINTFCVYDGDYGNDMSKRNIIYNWNLFYG</sequence>
<comment type="subcellular location">
    <subcellularLocation>
        <location evidence="1">Cell membrane</location>
        <topology evidence="1">Peripheral membrane protein</topology>
    </subcellularLocation>
</comment>
<accession>A0AAP0RTD1</accession>
<comment type="caution">
    <text evidence="4">The sequence shown here is derived from an EMBL/GenBank/DDBJ whole genome shotgun (WGS) entry which is preliminary data.</text>
</comment>
<keyword evidence="2" id="KW-0378">Hydrolase</keyword>
<dbReference type="SMART" id="SM00148">
    <property type="entry name" value="PLCXc"/>
    <property type="match status" value="1"/>
</dbReference>
<dbReference type="Pfam" id="PF00388">
    <property type="entry name" value="PI-PLC-X"/>
    <property type="match status" value="1"/>
</dbReference>
<dbReference type="InterPro" id="IPR000909">
    <property type="entry name" value="PLipase_C_PInositol-sp_X_dom"/>
</dbReference>
<feature type="domain" description="Phosphatidylinositol-specific phospholipase C X" evidence="3">
    <location>
        <begin position="114"/>
        <end position="227"/>
    </location>
</feature>
<dbReference type="GO" id="GO:0004435">
    <property type="term" value="F:phosphatidylinositol-4,5-bisphosphate phospholipase C activity"/>
    <property type="evidence" value="ECO:0007669"/>
    <property type="project" value="UniProtKB-EC"/>
</dbReference>
<organism evidence="4 5">
    <name type="scientific">Liquidambar formosana</name>
    <name type="common">Formosan gum</name>
    <dbReference type="NCBI Taxonomy" id="63359"/>
    <lineage>
        <taxon>Eukaryota</taxon>
        <taxon>Viridiplantae</taxon>
        <taxon>Streptophyta</taxon>
        <taxon>Embryophyta</taxon>
        <taxon>Tracheophyta</taxon>
        <taxon>Spermatophyta</taxon>
        <taxon>Magnoliopsida</taxon>
        <taxon>eudicotyledons</taxon>
        <taxon>Gunneridae</taxon>
        <taxon>Pentapetalae</taxon>
        <taxon>Saxifragales</taxon>
        <taxon>Altingiaceae</taxon>
        <taxon>Liquidambar</taxon>
    </lineage>
</organism>
<dbReference type="GO" id="GO:0048015">
    <property type="term" value="P:phosphatidylinositol-mediated signaling"/>
    <property type="evidence" value="ECO:0007669"/>
    <property type="project" value="TreeGrafter"/>
</dbReference>
<dbReference type="SUPFAM" id="SSF47473">
    <property type="entry name" value="EF-hand"/>
    <property type="match status" value="1"/>
</dbReference>
<dbReference type="AlphaFoldDB" id="A0AAP0RTD1"/>
<dbReference type="SUPFAM" id="SSF51695">
    <property type="entry name" value="PLC-like phosphodiesterases"/>
    <property type="match status" value="1"/>
</dbReference>
<dbReference type="InterPro" id="IPR011992">
    <property type="entry name" value="EF-hand-dom_pair"/>
</dbReference>
<evidence type="ECO:0000259" key="3">
    <source>
        <dbReference type="SMART" id="SM00148"/>
    </source>
</evidence>
<evidence type="ECO:0000313" key="4">
    <source>
        <dbReference type="EMBL" id="KAK9283993.1"/>
    </source>
</evidence>
<dbReference type="GO" id="GO:0051209">
    <property type="term" value="P:release of sequestered calcium ion into cytosol"/>
    <property type="evidence" value="ECO:0007669"/>
    <property type="project" value="TreeGrafter"/>
</dbReference>
<dbReference type="EMBL" id="JBBPBK010000006">
    <property type="protein sequence ID" value="KAK9283993.1"/>
    <property type="molecule type" value="Genomic_DNA"/>
</dbReference>
<evidence type="ECO:0000313" key="5">
    <source>
        <dbReference type="Proteomes" id="UP001415857"/>
    </source>
</evidence>
<name>A0AAP0RTD1_LIQFO</name>
<dbReference type="Gene3D" id="1.10.238.10">
    <property type="entry name" value="EF-hand"/>
    <property type="match status" value="1"/>
</dbReference>